<dbReference type="GO" id="GO:0000977">
    <property type="term" value="F:RNA polymerase II transcription regulatory region sequence-specific DNA binding"/>
    <property type="evidence" value="ECO:0007669"/>
    <property type="project" value="TreeGrafter"/>
</dbReference>
<dbReference type="Pfam" id="PF16135">
    <property type="entry name" value="TDBD"/>
    <property type="match status" value="1"/>
</dbReference>
<dbReference type="PANTHER" id="PTHR47025">
    <property type="entry name" value="AUTOIMMUNE REGULATOR"/>
    <property type="match status" value="1"/>
</dbReference>
<evidence type="ECO:0000256" key="2">
    <source>
        <dbReference type="ARBA" id="ARBA00023242"/>
    </source>
</evidence>
<evidence type="ECO:0000313" key="6">
    <source>
        <dbReference type="Proteomes" id="UP001177140"/>
    </source>
</evidence>
<dbReference type="EMBL" id="JAJJMA010192100">
    <property type="protein sequence ID" value="MCL7038576.1"/>
    <property type="molecule type" value="Genomic_DNA"/>
</dbReference>
<evidence type="ECO:0000256" key="3">
    <source>
        <dbReference type="SAM" id="MobiDB-lite"/>
    </source>
</evidence>
<feature type="region of interest" description="Disordered" evidence="3">
    <location>
        <begin position="284"/>
        <end position="319"/>
    </location>
</feature>
<dbReference type="InterPro" id="IPR032308">
    <property type="entry name" value="TDBD"/>
</dbReference>
<accession>A0AA41SNJ9</accession>
<dbReference type="Proteomes" id="UP001177140">
    <property type="component" value="Unassembled WGS sequence"/>
</dbReference>
<dbReference type="GO" id="GO:0042393">
    <property type="term" value="F:histone binding"/>
    <property type="evidence" value="ECO:0007669"/>
    <property type="project" value="TreeGrafter"/>
</dbReference>
<keyword evidence="2" id="KW-0539">Nucleus</keyword>
<dbReference type="GO" id="GO:0003682">
    <property type="term" value="F:chromatin binding"/>
    <property type="evidence" value="ECO:0007669"/>
    <property type="project" value="TreeGrafter"/>
</dbReference>
<dbReference type="PANTHER" id="PTHR47025:SF9">
    <property type="entry name" value="PROTEIN, PUTATIVE-RELATED"/>
    <property type="match status" value="1"/>
</dbReference>
<feature type="region of interest" description="Disordered" evidence="3">
    <location>
        <begin position="57"/>
        <end position="76"/>
    </location>
</feature>
<reference evidence="5" key="1">
    <citation type="submission" date="2022-03" db="EMBL/GenBank/DDBJ databases">
        <title>A functionally conserved STORR gene fusion in Papaver species that diverged 16.8 million years ago.</title>
        <authorList>
            <person name="Catania T."/>
        </authorList>
    </citation>
    <scope>NUCLEOTIDE SEQUENCE</scope>
    <source>
        <strain evidence="5">S-191538</strain>
    </source>
</reference>
<organism evidence="5 6">
    <name type="scientific">Papaver nudicaule</name>
    <name type="common">Iceland poppy</name>
    <dbReference type="NCBI Taxonomy" id="74823"/>
    <lineage>
        <taxon>Eukaryota</taxon>
        <taxon>Viridiplantae</taxon>
        <taxon>Streptophyta</taxon>
        <taxon>Embryophyta</taxon>
        <taxon>Tracheophyta</taxon>
        <taxon>Spermatophyta</taxon>
        <taxon>Magnoliopsida</taxon>
        <taxon>Ranunculales</taxon>
        <taxon>Papaveraceae</taxon>
        <taxon>Papaveroideae</taxon>
        <taxon>Papaver</taxon>
    </lineage>
</organism>
<dbReference type="GO" id="GO:0045944">
    <property type="term" value="P:positive regulation of transcription by RNA polymerase II"/>
    <property type="evidence" value="ECO:0007669"/>
    <property type="project" value="TreeGrafter"/>
</dbReference>
<name>A0AA41SNJ9_PAPNU</name>
<keyword evidence="6" id="KW-1185">Reference proteome</keyword>
<comment type="caution">
    <text evidence="5">The sequence shown here is derived from an EMBL/GenBank/DDBJ whole genome shotgun (WGS) entry which is preliminary data.</text>
</comment>
<feature type="region of interest" description="Disordered" evidence="3">
    <location>
        <begin position="1"/>
        <end position="31"/>
    </location>
</feature>
<evidence type="ECO:0000256" key="1">
    <source>
        <dbReference type="ARBA" id="ARBA00004123"/>
    </source>
</evidence>
<evidence type="ECO:0000313" key="5">
    <source>
        <dbReference type="EMBL" id="MCL7038576.1"/>
    </source>
</evidence>
<dbReference type="AlphaFoldDB" id="A0AA41SNJ9"/>
<feature type="domain" description="Tify" evidence="4">
    <location>
        <begin position="347"/>
        <end position="401"/>
    </location>
</feature>
<sequence length="459" mass="51148">MQSFENKAFWAEKDNGGLPDDQVSYDNTSKVEPKRHHNWLFDEPEADLFPNKKQAIDTTNSRPFPGDLTANAPWENGTNFVPGTGQEFRVLSFDESNGLSNGTEDLNEDQFRNDASVALSMSQDYNGSSLNYGGIRRVKINQVRDSDSGVSISMGHNYQVNDTGDGMPLSMVHAYHCKDDGDSISGNSLPVQMTHSYHGKESSNSISAPMENQYLTKESGISIPISMSHSFIKDDQNMISFSGYQEEPDTGTSDRLINSYEIMGQHSLLEQQSDMKLQGAALVNNTTQNGTKKSEKDTKSKGEPKTSKKVSSNNNNFPSNVRSLLSTGMLDGVPVKYIAWSQQELRGIIKGSGYLCSCQSCGLSKVLNAFEFERHANCKTKHPNNHIFFENGKSIYAVVQELRSTPQNLLFEVIQTVTGSPINQKSFNLWKESYQAATRELQRIYGKEEKNLSLQNEYA</sequence>
<dbReference type="GO" id="GO:0005634">
    <property type="term" value="C:nucleus"/>
    <property type="evidence" value="ECO:0007669"/>
    <property type="project" value="UniProtKB-SubCell"/>
</dbReference>
<evidence type="ECO:0000259" key="4">
    <source>
        <dbReference type="Pfam" id="PF16135"/>
    </source>
</evidence>
<proteinExistence type="predicted"/>
<feature type="compositionally biased region" description="Low complexity" evidence="3">
    <location>
        <begin position="309"/>
        <end position="319"/>
    </location>
</feature>
<comment type="subcellular location">
    <subcellularLocation>
        <location evidence="1">Nucleus</location>
    </subcellularLocation>
</comment>
<gene>
    <name evidence="5" type="ORF">MKW94_022332</name>
</gene>
<feature type="compositionally biased region" description="Basic and acidic residues" evidence="3">
    <location>
        <begin position="292"/>
        <end position="306"/>
    </location>
</feature>
<protein>
    <recommendedName>
        <fullName evidence="4">Tify domain-containing protein</fullName>
    </recommendedName>
</protein>